<keyword evidence="1" id="KW-0472">Membrane</keyword>
<evidence type="ECO:0000313" key="2">
    <source>
        <dbReference type="EMBL" id="ROT97705.1"/>
    </source>
</evidence>
<dbReference type="AlphaFoldDB" id="A0A3N2QRQ6"/>
<keyword evidence="1" id="KW-0812">Transmembrane</keyword>
<dbReference type="InterPro" id="IPR046595">
    <property type="entry name" value="DUF6653"/>
</dbReference>
<dbReference type="RefSeq" id="WP_123643708.1">
    <property type="nucleotide sequence ID" value="NZ_ML119091.1"/>
</dbReference>
<keyword evidence="3" id="KW-1185">Reference proteome</keyword>
<evidence type="ECO:0000256" key="1">
    <source>
        <dbReference type="SAM" id="Phobius"/>
    </source>
</evidence>
<reference evidence="2 3" key="1">
    <citation type="submission" date="2018-10" db="EMBL/GenBank/DDBJ databases">
        <title>Histidinibacterium lentulum gen. nov., sp. nov., a marine bacterium from the culture broth of Picochlorum sp. 122.</title>
        <authorList>
            <person name="Wang G."/>
        </authorList>
    </citation>
    <scope>NUCLEOTIDE SEQUENCE [LARGE SCALE GENOMIC DNA]</scope>
    <source>
        <strain evidence="2 3">B17</strain>
    </source>
</reference>
<name>A0A3N2QRQ6_9RHOB</name>
<sequence length="179" mass="20148">MDIFRLAERLMAMDDATWARHASPWSVWTRAATPLPLLALAIWSRVWIGPWAWLAVALVLLWIWLNPRLFAAPATLDGWAARGVLGERVFLRHPGRIAPHHQRASRTLTALSALGVLPYAWGLWRLDLWAVVAGILLISGAKLWFVDRMAWIWADFTARGGSLAELDTEPPKPETRNSS</sequence>
<feature type="transmembrane region" description="Helical" evidence="1">
    <location>
        <begin position="46"/>
        <end position="65"/>
    </location>
</feature>
<accession>A0A3N2QRQ6</accession>
<feature type="transmembrane region" description="Helical" evidence="1">
    <location>
        <begin position="128"/>
        <end position="146"/>
    </location>
</feature>
<organism evidence="2 3">
    <name type="scientific">Histidinibacterium lentulum</name>
    <dbReference type="NCBI Taxonomy" id="2480588"/>
    <lineage>
        <taxon>Bacteria</taxon>
        <taxon>Pseudomonadati</taxon>
        <taxon>Pseudomonadota</taxon>
        <taxon>Alphaproteobacteria</taxon>
        <taxon>Rhodobacterales</taxon>
        <taxon>Paracoccaceae</taxon>
        <taxon>Histidinibacterium</taxon>
    </lineage>
</organism>
<evidence type="ECO:0000313" key="3">
    <source>
        <dbReference type="Proteomes" id="UP000268016"/>
    </source>
</evidence>
<dbReference type="Pfam" id="PF20358">
    <property type="entry name" value="DUF6653"/>
    <property type="match status" value="1"/>
</dbReference>
<keyword evidence="1" id="KW-1133">Transmembrane helix</keyword>
<protein>
    <submittedName>
        <fullName evidence="2">Uncharacterized protein</fullName>
    </submittedName>
</protein>
<dbReference type="EMBL" id="RDRB01000011">
    <property type="protein sequence ID" value="ROT97705.1"/>
    <property type="molecule type" value="Genomic_DNA"/>
</dbReference>
<gene>
    <name evidence="2" type="ORF">EAT49_18020</name>
</gene>
<comment type="caution">
    <text evidence="2">The sequence shown here is derived from an EMBL/GenBank/DDBJ whole genome shotgun (WGS) entry which is preliminary data.</text>
</comment>
<dbReference type="OrthoDB" id="1442233at2"/>
<proteinExistence type="predicted"/>
<dbReference type="Proteomes" id="UP000268016">
    <property type="component" value="Unassembled WGS sequence"/>
</dbReference>